<name>A0ABS5DUP3_9BURK</name>
<evidence type="ECO:0000256" key="4">
    <source>
        <dbReference type="ARBA" id="ARBA00022452"/>
    </source>
</evidence>
<comment type="subcellular location">
    <subcellularLocation>
        <location evidence="1 12">Cell outer membrane</location>
        <topology evidence="1 12">Multi-pass membrane protein</topology>
    </subcellularLocation>
</comment>
<dbReference type="PROSITE" id="PS52016">
    <property type="entry name" value="TONB_DEPENDENT_REC_3"/>
    <property type="match status" value="1"/>
</dbReference>
<evidence type="ECO:0000256" key="14">
    <source>
        <dbReference type="SAM" id="SignalP"/>
    </source>
</evidence>
<dbReference type="Pfam" id="PF07715">
    <property type="entry name" value="Plug"/>
    <property type="match status" value="1"/>
</dbReference>
<dbReference type="Gene3D" id="2.170.130.10">
    <property type="entry name" value="TonB-dependent receptor, plug domain"/>
    <property type="match status" value="1"/>
</dbReference>
<feature type="chain" id="PRO_5047015834" evidence="14">
    <location>
        <begin position="44"/>
        <end position="642"/>
    </location>
</feature>
<reference evidence="17 18" key="1">
    <citation type="submission" date="2021-04" db="EMBL/GenBank/DDBJ databases">
        <title>The genome sequence of type strain Ideonella paludis KCTC 32238.</title>
        <authorList>
            <person name="Liu Y."/>
        </authorList>
    </citation>
    <scope>NUCLEOTIDE SEQUENCE [LARGE SCALE GENOMIC DNA]</scope>
    <source>
        <strain evidence="17 18">KCTC 32238</strain>
    </source>
</reference>
<comment type="similarity">
    <text evidence="2 12 13">Belongs to the TonB-dependent receptor family.</text>
</comment>
<organism evidence="17 18">
    <name type="scientific">Ideonella paludis</name>
    <dbReference type="NCBI Taxonomy" id="1233411"/>
    <lineage>
        <taxon>Bacteria</taxon>
        <taxon>Pseudomonadati</taxon>
        <taxon>Pseudomonadota</taxon>
        <taxon>Betaproteobacteria</taxon>
        <taxon>Burkholderiales</taxon>
        <taxon>Sphaerotilaceae</taxon>
        <taxon>Ideonella</taxon>
    </lineage>
</organism>
<evidence type="ECO:0000313" key="17">
    <source>
        <dbReference type="EMBL" id="MBQ0934868.1"/>
    </source>
</evidence>
<keyword evidence="3 12" id="KW-0813">Transport</keyword>
<dbReference type="InterPro" id="IPR036942">
    <property type="entry name" value="Beta-barrel_TonB_sf"/>
</dbReference>
<keyword evidence="5 12" id="KW-0812">Transmembrane</keyword>
<evidence type="ECO:0000256" key="6">
    <source>
        <dbReference type="ARBA" id="ARBA00022729"/>
    </source>
</evidence>
<proteinExistence type="inferred from homology"/>
<keyword evidence="10 17" id="KW-0675">Receptor</keyword>
<feature type="domain" description="TonB-dependent receptor plug" evidence="16">
    <location>
        <begin position="66"/>
        <end position="170"/>
    </location>
</feature>
<accession>A0ABS5DUP3</accession>
<feature type="signal peptide" evidence="14">
    <location>
        <begin position="1"/>
        <end position="43"/>
    </location>
</feature>
<evidence type="ECO:0000256" key="10">
    <source>
        <dbReference type="ARBA" id="ARBA00023170"/>
    </source>
</evidence>
<dbReference type="Proteomes" id="UP000672097">
    <property type="component" value="Unassembled WGS sequence"/>
</dbReference>
<evidence type="ECO:0000313" key="18">
    <source>
        <dbReference type="Proteomes" id="UP000672097"/>
    </source>
</evidence>
<sequence length="642" mass="68012">MLSSSLRLARPSMAARVALPCARVSALSVLTVAALAAATTAQAQSSANQLDQVVVTATRMPQRLGDVLADFTVITRAEIERQAFGGLADLLVNAGCVEVSRTGGPTSTTSLFLRGADNRHTVLLVDGVRVDSQATGGAAWNTIPLAQIERVEVLKGPASAVYGSDAIGGVIQVFTRRSDGPLRADVGLAAGSQGTVKLEAAVRGGTKTFDHAASLSVERSSGFNATNEKSTFSYVPDRDGYRRANGSLRLGAEVSSGHRLSLVALKNRTDSQYDGSRSKPLVDDHAITNTTAARLAWDAQWSRDLRTELSLGEGRDAYETTPSVYQTETRIRSLALNGSYQLGGGHQLNGLVEHRENRLDNAGLRGGPSSSGTQTGVALGHIARWTPALQTQLHVRADDDSEFGVANTGTAAVGYAVSPNLRLMGSVGTAFRAPTLYQRGSVYGPDLSKPGVAALQPERGQNLELGLRFSQEALSVTATAYRNRITELIVFGQAGACSSEFGCYENVARARLQGLHVDAQYGLGDWQLSASVDAQSPKDVDSGKLLARRSKLFGTLRAQTKLGAFTVGGGVQASGQRYDNASNTTPLAGYAIVNLDAQYALQRDLKLSLNLDNAFNRVYQVANGYNTAPRSVMLGLRWSPAL</sequence>
<keyword evidence="4 12" id="KW-1134">Transmembrane beta strand</keyword>
<dbReference type="Gene3D" id="2.40.170.20">
    <property type="entry name" value="TonB-dependent receptor, beta-barrel domain"/>
    <property type="match status" value="1"/>
</dbReference>
<dbReference type="CDD" id="cd01347">
    <property type="entry name" value="ligand_gated_channel"/>
    <property type="match status" value="1"/>
</dbReference>
<evidence type="ECO:0000256" key="3">
    <source>
        <dbReference type="ARBA" id="ARBA00022448"/>
    </source>
</evidence>
<keyword evidence="18" id="KW-1185">Reference proteome</keyword>
<keyword evidence="7" id="KW-0406">Ion transport</keyword>
<evidence type="ECO:0000259" key="16">
    <source>
        <dbReference type="Pfam" id="PF07715"/>
    </source>
</evidence>
<dbReference type="InterPro" id="IPR037066">
    <property type="entry name" value="Plug_dom_sf"/>
</dbReference>
<dbReference type="Pfam" id="PF00593">
    <property type="entry name" value="TonB_dep_Rec_b-barrel"/>
    <property type="match status" value="1"/>
</dbReference>
<comment type="caution">
    <text evidence="17">The sequence shown here is derived from an EMBL/GenBank/DDBJ whole genome shotgun (WGS) entry which is preliminary data.</text>
</comment>
<dbReference type="PANTHER" id="PTHR30069:SF53">
    <property type="entry name" value="COLICIN I RECEPTOR-RELATED"/>
    <property type="match status" value="1"/>
</dbReference>
<evidence type="ECO:0000259" key="15">
    <source>
        <dbReference type="Pfam" id="PF00593"/>
    </source>
</evidence>
<protein>
    <submittedName>
        <fullName evidence="17">TonB-dependent receptor</fullName>
    </submittedName>
</protein>
<keyword evidence="6 14" id="KW-0732">Signal</keyword>
<evidence type="ECO:0000256" key="1">
    <source>
        <dbReference type="ARBA" id="ARBA00004571"/>
    </source>
</evidence>
<evidence type="ECO:0000256" key="8">
    <source>
        <dbReference type="ARBA" id="ARBA00023077"/>
    </source>
</evidence>
<dbReference type="InterPro" id="IPR039426">
    <property type="entry name" value="TonB-dep_rcpt-like"/>
</dbReference>
<feature type="domain" description="TonB-dependent receptor-like beta-barrel" evidence="15">
    <location>
        <begin position="233"/>
        <end position="613"/>
    </location>
</feature>
<dbReference type="RefSeq" id="WP_210807229.1">
    <property type="nucleotide sequence ID" value="NZ_JAGQDG010000002.1"/>
</dbReference>
<gene>
    <name evidence="17" type="ORF">KAK11_05970</name>
</gene>
<dbReference type="SUPFAM" id="SSF56935">
    <property type="entry name" value="Porins"/>
    <property type="match status" value="1"/>
</dbReference>
<dbReference type="PANTHER" id="PTHR30069">
    <property type="entry name" value="TONB-DEPENDENT OUTER MEMBRANE RECEPTOR"/>
    <property type="match status" value="1"/>
</dbReference>
<evidence type="ECO:0000256" key="12">
    <source>
        <dbReference type="PROSITE-ProRule" id="PRU01360"/>
    </source>
</evidence>
<keyword evidence="11 12" id="KW-0998">Cell outer membrane</keyword>
<keyword evidence="8 13" id="KW-0798">TonB box</keyword>
<evidence type="ECO:0000256" key="7">
    <source>
        <dbReference type="ARBA" id="ARBA00023065"/>
    </source>
</evidence>
<evidence type="ECO:0000256" key="11">
    <source>
        <dbReference type="ARBA" id="ARBA00023237"/>
    </source>
</evidence>
<keyword evidence="9 12" id="KW-0472">Membrane</keyword>
<evidence type="ECO:0000256" key="5">
    <source>
        <dbReference type="ARBA" id="ARBA00022692"/>
    </source>
</evidence>
<dbReference type="InterPro" id="IPR000531">
    <property type="entry name" value="Beta-barrel_TonB"/>
</dbReference>
<evidence type="ECO:0000256" key="2">
    <source>
        <dbReference type="ARBA" id="ARBA00009810"/>
    </source>
</evidence>
<dbReference type="InterPro" id="IPR012910">
    <property type="entry name" value="Plug_dom"/>
</dbReference>
<evidence type="ECO:0000256" key="9">
    <source>
        <dbReference type="ARBA" id="ARBA00023136"/>
    </source>
</evidence>
<dbReference type="EMBL" id="JAGQDG010000002">
    <property type="protein sequence ID" value="MBQ0934868.1"/>
    <property type="molecule type" value="Genomic_DNA"/>
</dbReference>
<evidence type="ECO:0000256" key="13">
    <source>
        <dbReference type="RuleBase" id="RU003357"/>
    </source>
</evidence>